<name>A0ABQ9YX77_9CRUS</name>
<reference evidence="1 2" key="1">
    <citation type="journal article" date="2023" name="Nucleic Acids Res.">
        <title>The hologenome of Daphnia magna reveals possible DNA methylation and microbiome-mediated evolution of the host genome.</title>
        <authorList>
            <person name="Chaturvedi A."/>
            <person name="Li X."/>
            <person name="Dhandapani V."/>
            <person name="Marshall H."/>
            <person name="Kissane S."/>
            <person name="Cuenca-Cambronero M."/>
            <person name="Asole G."/>
            <person name="Calvet F."/>
            <person name="Ruiz-Romero M."/>
            <person name="Marangio P."/>
            <person name="Guigo R."/>
            <person name="Rago D."/>
            <person name="Mirbahai L."/>
            <person name="Eastwood N."/>
            <person name="Colbourne J.K."/>
            <person name="Zhou J."/>
            <person name="Mallon E."/>
            <person name="Orsini L."/>
        </authorList>
    </citation>
    <scope>NUCLEOTIDE SEQUENCE [LARGE SCALE GENOMIC DNA]</scope>
    <source>
        <strain evidence="1">LRV0_1</strain>
    </source>
</reference>
<organism evidence="1 2">
    <name type="scientific">Daphnia magna</name>
    <dbReference type="NCBI Taxonomy" id="35525"/>
    <lineage>
        <taxon>Eukaryota</taxon>
        <taxon>Metazoa</taxon>
        <taxon>Ecdysozoa</taxon>
        <taxon>Arthropoda</taxon>
        <taxon>Crustacea</taxon>
        <taxon>Branchiopoda</taxon>
        <taxon>Diplostraca</taxon>
        <taxon>Cladocera</taxon>
        <taxon>Anomopoda</taxon>
        <taxon>Daphniidae</taxon>
        <taxon>Daphnia</taxon>
    </lineage>
</organism>
<protein>
    <submittedName>
        <fullName evidence="1">Uncharacterized protein</fullName>
    </submittedName>
</protein>
<dbReference type="EMBL" id="JAOYFB010000001">
    <property type="protein sequence ID" value="KAK4005249.1"/>
    <property type="molecule type" value="Genomic_DNA"/>
</dbReference>
<sequence length="99" mass="11338">MVAVTSKKTGNEVSVTWHYLNTSTLVLDFKFPAKKKIHRRIAKIAYFRHSDKEEASSIVSSCFADRQINYEENREIIKKPKSSAPVTKFVSEGLHSRHS</sequence>
<keyword evidence="2" id="KW-1185">Reference proteome</keyword>
<comment type="caution">
    <text evidence="1">The sequence shown here is derived from an EMBL/GenBank/DDBJ whole genome shotgun (WGS) entry which is preliminary data.</text>
</comment>
<accession>A0ABQ9YX77</accession>
<dbReference type="Proteomes" id="UP001234178">
    <property type="component" value="Unassembled WGS sequence"/>
</dbReference>
<evidence type="ECO:0000313" key="1">
    <source>
        <dbReference type="EMBL" id="KAK4005249.1"/>
    </source>
</evidence>
<evidence type="ECO:0000313" key="2">
    <source>
        <dbReference type="Proteomes" id="UP001234178"/>
    </source>
</evidence>
<proteinExistence type="predicted"/>
<gene>
    <name evidence="1" type="ORF">OUZ56_006963</name>
</gene>